<evidence type="ECO:0000313" key="2">
    <source>
        <dbReference type="EMBL" id="TFV93180.1"/>
    </source>
</evidence>
<reference evidence="2 3" key="1">
    <citation type="submission" date="2019-03" db="EMBL/GenBank/DDBJ databases">
        <title>Algoriphagus sp. nov, a new strain isolated from root system soil of mangrove plant Kandelia.</title>
        <authorList>
            <person name="Yin Q."/>
            <person name="Wang K."/>
            <person name="Song Z."/>
        </authorList>
    </citation>
    <scope>NUCLEOTIDE SEQUENCE [LARGE SCALE GENOMIC DNA]</scope>
    <source>
        <strain evidence="2 3">XY-J91</strain>
    </source>
</reference>
<keyword evidence="1" id="KW-0472">Membrane</keyword>
<keyword evidence="1" id="KW-1133">Transmembrane helix</keyword>
<name>A0A4Y9QLQ0_9BACT</name>
<dbReference type="RefSeq" id="WP_135074850.1">
    <property type="nucleotide sequence ID" value="NZ_SPSB01000004.1"/>
</dbReference>
<gene>
    <name evidence="2" type="ORF">E4S40_13020</name>
</gene>
<dbReference type="EMBL" id="SPSB01000004">
    <property type="protein sequence ID" value="TFV93180.1"/>
    <property type="molecule type" value="Genomic_DNA"/>
</dbReference>
<comment type="caution">
    <text evidence="2">The sequence shown here is derived from an EMBL/GenBank/DDBJ whole genome shotgun (WGS) entry which is preliminary data.</text>
</comment>
<accession>A0A4Y9QLQ0</accession>
<evidence type="ECO:0000256" key="1">
    <source>
        <dbReference type="SAM" id="Phobius"/>
    </source>
</evidence>
<evidence type="ECO:0000313" key="3">
    <source>
        <dbReference type="Proteomes" id="UP000297647"/>
    </source>
</evidence>
<proteinExistence type="predicted"/>
<protein>
    <submittedName>
        <fullName evidence="2">Uncharacterized protein</fullName>
    </submittedName>
</protein>
<dbReference type="Proteomes" id="UP000297647">
    <property type="component" value="Unassembled WGS sequence"/>
</dbReference>
<feature type="transmembrane region" description="Helical" evidence="1">
    <location>
        <begin position="6"/>
        <end position="23"/>
    </location>
</feature>
<sequence>MDSSNYWHILIIAFIAWLVWRIISNTNKKKSLDNFKQSVIKYKIIEKYDQDPKWATYLYFDNGKEGWNKTIPGSFLAKDPETDLTFVHYNKEDALRYAQNTFINAKHLDE</sequence>
<organism evidence="2 3">
    <name type="scientific">Algoriphagus kandeliae</name>
    <dbReference type="NCBI Taxonomy" id="2562278"/>
    <lineage>
        <taxon>Bacteria</taxon>
        <taxon>Pseudomonadati</taxon>
        <taxon>Bacteroidota</taxon>
        <taxon>Cytophagia</taxon>
        <taxon>Cytophagales</taxon>
        <taxon>Cyclobacteriaceae</taxon>
        <taxon>Algoriphagus</taxon>
    </lineage>
</organism>
<keyword evidence="1" id="KW-0812">Transmembrane</keyword>
<dbReference type="AlphaFoldDB" id="A0A4Y9QLQ0"/>
<keyword evidence="3" id="KW-1185">Reference proteome</keyword>